<reference evidence="1 2" key="1">
    <citation type="journal article" date="2020" name="Mol. Biol. Evol.">
        <title>Distinct Expression and Methylation Patterns for Genes with Different Fates following a Single Whole-Genome Duplication in Flowering Plants.</title>
        <authorList>
            <person name="Shi T."/>
            <person name="Rahmani R.S."/>
            <person name="Gugger P.F."/>
            <person name="Wang M."/>
            <person name="Li H."/>
            <person name="Zhang Y."/>
            <person name="Li Z."/>
            <person name="Wang Q."/>
            <person name="Van de Peer Y."/>
            <person name="Marchal K."/>
            <person name="Chen J."/>
        </authorList>
    </citation>
    <scope>NUCLEOTIDE SEQUENCE [LARGE SCALE GENOMIC DNA]</scope>
    <source>
        <tissue evidence="1">Leaf</tissue>
    </source>
</reference>
<comment type="caution">
    <text evidence="1">The sequence shown here is derived from an EMBL/GenBank/DDBJ whole genome shotgun (WGS) entry which is preliminary data.</text>
</comment>
<organism evidence="1 2">
    <name type="scientific">Nelumbo nucifera</name>
    <name type="common">Sacred lotus</name>
    <dbReference type="NCBI Taxonomy" id="4432"/>
    <lineage>
        <taxon>Eukaryota</taxon>
        <taxon>Viridiplantae</taxon>
        <taxon>Streptophyta</taxon>
        <taxon>Embryophyta</taxon>
        <taxon>Tracheophyta</taxon>
        <taxon>Spermatophyta</taxon>
        <taxon>Magnoliopsida</taxon>
        <taxon>Proteales</taxon>
        <taxon>Nelumbonaceae</taxon>
        <taxon>Nelumbo</taxon>
    </lineage>
</organism>
<sequence length="94" mass="10415">MLFMANQGLNPQHLVEKGLVVEVERGEDGWFQGSDIAKALNKVMVGKESESLRVRATLMCVFFEDVKLHQETTALGASFGICNSNNKSKSTQRL</sequence>
<protein>
    <submittedName>
        <fullName evidence="1">Uncharacterized protein</fullName>
    </submittedName>
</protein>
<name>A0A822YJR7_NELNU</name>
<evidence type="ECO:0000313" key="1">
    <source>
        <dbReference type="EMBL" id="DAD29608.1"/>
    </source>
</evidence>
<proteinExistence type="predicted"/>
<keyword evidence="2" id="KW-1185">Reference proteome</keyword>
<dbReference type="Gene3D" id="3.40.50.2000">
    <property type="entry name" value="Glycogen Phosphorylase B"/>
    <property type="match status" value="1"/>
</dbReference>
<accession>A0A822YJR7</accession>
<evidence type="ECO:0000313" key="2">
    <source>
        <dbReference type="Proteomes" id="UP000607653"/>
    </source>
</evidence>
<dbReference type="AlphaFoldDB" id="A0A822YJR7"/>
<dbReference type="Proteomes" id="UP000607653">
    <property type="component" value="Unassembled WGS sequence"/>
</dbReference>
<dbReference type="EMBL" id="DUZY01000002">
    <property type="protein sequence ID" value="DAD29608.1"/>
    <property type="molecule type" value="Genomic_DNA"/>
</dbReference>
<dbReference type="SUPFAM" id="SSF53756">
    <property type="entry name" value="UDP-Glycosyltransferase/glycogen phosphorylase"/>
    <property type="match status" value="1"/>
</dbReference>
<gene>
    <name evidence="1" type="ORF">HUJ06_031076</name>
</gene>